<proteinExistence type="predicted"/>
<evidence type="ECO:0000313" key="3">
    <source>
        <dbReference type="Proteomes" id="UP001438707"/>
    </source>
</evidence>
<sequence>MSLCGGSYSHKTQRTAQRTDEKDLQVKREVCGCRSDCIMEESIRRSKRMRHATEDPSFYYSPATRKPKDDHVPCALQGSTNANKLQEAGSATIDLSANACSRLTKSARAALSSNEFAASEQLHEGSDGAALPDAGTHQQNGIAPHLALEDECQKAGSPQPSRDTSHDSSSSQVLMLKADSKPGTGLIRLQQHGVLAPAYAKGPPGKQTVTAAARTSRHKSKPHRSPFE</sequence>
<feature type="region of interest" description="Disordered" evidence="1">
    <location>
        <begin position="1"/>
        <end position="23"/>
    </location>
</feature>
<dbReference type="AlphaFoldDB" id="A0AAW1RBG5"/>
<organism evidence="2 3">
    <name type="scientific">Apatococcus lobatus</name>
    <dbReference type="NCBI Taxonomy" id="904363"/>
    <lineage>
        <taxon>Eukaryota</taxon>
        <taxon>Viridiplantae</taxon>
        <taxon>Chlorophyta</taxon>
        <taxon>core chlorophytes</taxon>
        <taxon>Trebouxiophyceae</taxon>
        <taxon>Chlorellales</taxon>
        <taxon>Chlorellaceae</taxon>
        <taxon>Apatococcus</taxon>
    </lineage>
</organism>
<keyword evidence="3" id="KW-1185">Reference proteome</keyword>
<gene>
    <name evidence="2" type="ORF">WJX74_008337</name>
</gene>
<reference evidence="2 3" key="1">
    <citation type="journal article" date="2024" name="Nat. Commun.">
        <title>Phylogenomics reveals the evolutionary origins of lichenization in chlorophyte algae.</title>
        <authorList>
            <person name="Puginier C."/>
            <person name="Libourel C."/>
            <person name="Otte J."/>
            <person name="Skaloud P."/>
            <person name="Haon M."/>
            <person name="Grisel S."/>
            <person name="Petersen M."/>
            <person name="Berrin J.G."/>
            <person name="Delaux P.M."/>
            <person name="Dal Grande F."/>
            <person name="Keller J."/>
        </authorList>
    </citation>
    <scope>NUCLEOTIDE SEQUENCE [LARGE SCALE GENOMIC DNA]</scope>
    <source>
        <strain evidence="2 3">SAG 2145</strain>
    </source>
</reference>
<feature type="region of interest" description="Disordered" evidence="1">
    <location>
        <begin position="151"/>
        <end position="228"/>
    </location>
</feature>
<accession>A0AAW1RBG5</accession>
<evidence type="ECO:0000313" key="2">
    <source>
        <dbReference type="EMBL" id="KAK9830811.1"/>
    </source>
</evidence>
<comment type="caution">
    <text evidence="2">The sequence shown here is derived from an EMBL/GenBank/DDBJ whole genome shotgun (WGS) entry which is preliminary data.</text>
</comment>
<feature type="compositionally biased region" description="Basic residues" evidence="1">
    <location>
        <begin position="215"/>
        <end position="228"/>
    </location>
</feature>
<protein>
    <submittedName>
        <fullName evidence="2">Uncharacterized protein</fullName>
    </submittedName>
</protein>
<feature type="region of interest" description="Disordered" evidence="1">
    <location>
        <begin position="118"/>
        <end position="139"/>
    </location>
</feature>
<name>A0AAW1RBG5_9CHLO</name>
<dbReference type="EMBL" id="JALJOS010000015">
    <property type="protein sequence ID" value="KAK9830811.1"/>
    <property type="molecule type" value="Genomic_DNA"/>
</dbReference>
<evidence type="ECO:0000256" key="1">
    <source>
        <dbReference type="SAM" id="MobiDB-lite"/>
    </source>
</evidence>
<dbReference type="Proteomes" id="UP001438707">
    <property type="component" value="Unassembled WGS sequence"/>
</dbReference>